<feature type="compositionally biased region" description="Polar residues" evidence="1">
    <location>
        <begin position="448"/>
        <end position="459"/>
    </location>
</feature>
<dbReference type="RefSeq" id="WP_149651329.1">
    <property type="nucleotide sequence ID" value="NZ_VEWN01000017.1"/>
</dbReference>
<evidence type="ECO:0000313" key="3">
    <source>
        <dbReference type="EMBL" id="KAA1053167.1"/>
    </source>
</evidence>
<name>A0A5B0KKI1_9PROT</name>
<feature type="region of interest" description="Disordered" evidence="1">
    <location>
        <begin position="436"/>
        <end position="479"/>
    </location>
</feature>
<comment type="caution">
    <text evidence="3">The sequence shown here is derived from an EMBL/GenBank/DDBJ whole genome shotgun (WGS) entry which is preliminary data.</text>
</comment>
<evidence type="ECO:0000256" key="2">
    <source>
        <dbReference type="SAM" id="Phobius"/>
    </source>
</evidence>
<organism evidence="3 4">
    <name type="scientific">Azospirillum argentinense</name>
    <dbReference type="NCBI Taxonomy" id="2970906"/>
    <lineage>
        <taxon>Bacteria</taxon>
        <taxon>Pseudomonadati</taxon>
        <taxon>Pseudomonadota</taxon>
        <taxon>Alphaproteobacteria</taxon>
        <taxon>Rhodospirillales</taxon>
        <taxon>Azospirillaceae</taxon>
        <taxon>Azospirillum</taxon>
    </lineage>
</organism>
<keyword evidence="2" id="KW-0812">Transmembrane</keyword>
<accession>A0A5B0KKI1</accession>
<reference evidence="3 4" key="1">
    <citation type="submission" date="2019-07" db="EMBL/GenBank/DDBJ databases">
        <title>Genome sequencing of the stress-tolerant strain Azospirillum brasilense Az19.</title>
        <authorList>
            <person name="Maroniche G.A."/>
            <person name="Garcia J.E."/>
            <person name="Pagnussat L."/>
            <person name="Amenta M."/>
            <person name="Creus C.M."/>
        </authorList>
    </citation>
    <scope>NUCLEOTIDE SEQUENCE [LARGE SCALE GENOMIC DNA]</scope>
    <source>
        <strain evidence="3 4">Az19</strain>
    </source>
</reference>
<evidence type="ECO:0000313" key="4">
    <source>
        <dbReference type="Proteomes" id="UP000325333"/>
    </source>
</evidence>
<protein>
    <recommendedName>
        <fullName evidence="5">Protein kinase domain-containing protein</fullName>
    </recommendedName>
</protein>
<feature type="compositionally biased region" description="Polar residues" evidence="1">
    <location>
        <begin position="516"/>
        <end position="535"/>
    </location>
</feature>
<keyword evidence="2" id="KW-0472">Membrane</keyword>
<gene>
    <name evidence="3" type="ORF">FH063_003086</name>
</gene>
<keyword evidence="2" id="KW-1133">Transmembrane helix</keyword>
<dbReference type="AlphaFoldDB" id="A0A5B0KKI1"/>
<evidence type="ECO:0008006" key="5">
    <source>
        <dbReference type="Google" id="ProtNLM"/>
    </source>
</evidence>
<dbReference type="InterPro" id="IPR011009">
    <property type="entry name" value="Kinase-like_dom_sf"/>
</dbReference>
<dbReference type="EMBL" id="VEWN01000017">
    <property type="protein sequence ID" value="KAA1053167.1"/>
    <property type="molecule type" value="Genomic_DNA"/>
</dbReference>
<sequence>MSAYPTIDQFNEAVQNPSTAFTDTILRSGKVRTNGFGYPIALGGGFALTYTVEAGGHRYAVRCFHKSTNGLEGRYARISQSLVSIGKPYFVGFEYQPEGVRVNGRGLPIVKMDWASGETLGAYIEARHRDAAAIGKLITEFRDLETFLRSKGVAHGDLQNGNLLVNGALKLIDYDGMYVPGLPVGQGTEIGQKHFQHPRRSAADFGPTMDRFSFIAIDLSLRALKERPDLFQRFSNGENIILTASDYADPAASEAFAQLRGISTLARDTDNLAQICAAAPSAVPTLEDFLAGRSIPAKIISLTRPAGIVSPKAAAYIGAYPVVDATDFGEVLRAVGDRVEMIGRIVEVKVDRTKYGRPYVFLNFGHWKGRVAKVNIWSDGLKKLAQAPDPSWAGKWISVTGLVDPPFENKKHGYTHLSITLTEANQMRVIDESEAKRRLESRGKSANLRPTTGSANQDVLSRLGVQPTGGSRTTSKKSHIAGIPAAIASAQQKLPNGRGTHPQITTPNEAILASLSGNSRRAPSNTGTRLGSSGSRVILPPPTYQPPPRKDSGIPGWVWLIGIGVLILLIGAR</sequence>
<dbReference type="Proteomes" id="UP000325333">
    <property type="component" value="Unassembled WGS sequence"/>
</dbReference>
<evidence type="ECO:0000256" key="1">
    <source>
        <dbReference type="SAM" id="MobiDB-lite"/>
    </source>
</evidence>
<feature type="region of interest" description="Disordered" evidence="1">
    <location>
        <begin position="516"/>
        <end position="549"/>
    </location>
</feature>
<proteinExistence type="predicted"/>
<feature type="transmembrane region" description="Helical" evidence="2">
    <location>
        <begin position="554"/>
        <end position="572"/>
    </location>
</feature>
<dbReference type="SUPFAM" id="SSF56112">
    <property type="entry name" value="Protein kinase-like (PK-like)"/>
    <property type="match status" value="1"/>
</dbReference>